<dbReference type="STRING" id="1278073.MYSTI_02267"/>
<dbReference type="Proteomes" id="UP000011131">
    <property type="component" value="Chromosome"/>
</dbReference>
<keyword evidence="2" id="KW-0815">Transposition</keyword>
<feature type="region of interest" description="Disordered" evidence="5">
    <location>
        <begin position="160"/>
        <end position="204"/>
    </location>
</feature>
<name>L7UAV5_MYXSD</name>
<dbReference type="AlphaFoldDB" id="L7UAV5"/>
<dbReference type="NCBIfam" id="NF033581">
    <property type="entry name" value="transpos_IS5_4"/>
    <property type="match status" value="1"/>
</dbReference>
<dbReference type="eggNOG" id="COG3039">
    <property type="taxonomic scope" value="Bacteria"/>
</dbReference>
<keyword evidence="4" id="KW-0233">DNA recombination</keyword>
<evidence type="ECO:0000256" key="5">
    <source>
        <dbReference type="SAM" id="MobiDB-lite"/>
    </source>
</evidence>
<dbReference type="KEGG" id="msd:MYSTI_02267"/>
<evidence type="ECO:0000313" key="7">
    <source>
        <dbReference type="EMBL" id="AGC43589.1"/>
    </source>
</evidence>
<dbReference type="PATRIC" id="fig|1278073.3.peg.2304"/>
<feature type="region of interest" description="Disordered" evidence="5">
    <location>
        <begin position="257"/>
        <end position="277"/>
    </location>
</feature>
<dbReference type="EMBL" id="CP004025">
    <property type="protein sequence ID" value="AGC43589.1"/>
    <property type="molecule type" value="Genomic_DNA"/>
</dbReference>
<feature type="compositionally biased region" description="Basic and acidic residues" evidence="5">
    <location>
        <begin position="160"/>
        <end position="173"/>
    </location>
</feature>
<dbReference type="InterPro" id="IPR047959">
    <property type="entry name" value="Transpos_IS5"/>
</dbReference>
<dbReference type="Pfam" id="PF05598">
    <property type="entry name" value="DUF772"/>
    <property type="match status" value="1"/>
</dbReference>
<accession>L7UAV5</accession>
<evidence type="ECO:0000256" key="2">
    <source>
        <dbReference type="ARBA" id="ARBA00022578"/>
    </source>
</evidence>
<feature type="domain" description="Transposase InsH N-terminal" evidence="6">
    <location>
        <begin position="19"/>
        <end position="114"/>
    </location>
</feature>
<comment type="similarity">
    <text evidence="1">Belongs to the transposase 11 family.</text>
</comment>
<feature type="compositionally biased region" description="Basic residues" evidence="5">
    <location>
        <begin position="257"/>
        <end position="269"/>
    </location>
</feature>
<dbReference type="PANTHER" id="PTHR35604">
    <property type="entry name" value="TRANSPOSASE INSH FOR INSERTION SEQUENCE ELEMENT IS5A-RELATED"/>
    <property type="match status" value="1"/>
</dbReference>
<protein>
    <submittedName>
        <fullName evidence="7">Transposase</fullName>
    </submittedName>
</protein>
<gene>
    <name evidence="7" type="ordered locus">MYSTI_02267</name>
</gene>
<dbReference type="InterPro" id="IPR008490">
    <property type="entry name" value="Transposase_InsH_N"/>
</dbReference>
<organism evidence="7 8">
    <name type="scientific">Myxococcus stipitatus (strain DSM 14675 / JCM 12634 / Mx s8)</name>
    <dbReference type="NCBI Taxonomy" id="1278073"/>
    <lineage>
        <taxon>Bacteria</taxon>
        <taxon>Pseudomonadati</taxon>
        <taxon>Myxococcota</taxon>
        <taxon>Myxococcia</taxon>
        <taxon>Myxococcales</taxon>
        <taxon>Cystobacterineae</taxon>
        <taxon>Myxococcaceae</taxon>
        <taxon>Myxococcus</taxon>
    </lineage>
</organism>
<proteinExistence type="inferred from homology"/>
<keyword evidence="3" id="KW-0238">DNA-binding</keyword>
<evidence type="ECO:0000256" key="1">
    <source>
        <dbReference type="ARBA" id="ARBA00010075"/>
    </source>
</evidence>
<dbReference type="GO" id="GO:0032196">
    <property type="term" value="P:transposition"/>
    <property type="evidence" value="ECO:0007669"/>
    <property type="project" value="UniProtKB-KW"/>
</dbReference>
<evidence type="ECO:0000256" key="4">
    <source>
        <dbReference type="ARBA" id="ARBA00023172"/>
    </source>
</evidence>
<sequence>MRGRPKQQTTLFSLRTPGDRVPAAHPLRRVKDMADAALAALSPTFDAMYSDTGRPSIPPEQLLKSCLLMAFYSVRSERLFCEQLDYNLLFRWFLDMGMEDASFDHSTFSQNRDRLLEHDVARRFFLAVMSQAQSAGLTSSEHFSVDGSLIEAWASLKSFRPKDEKKEPPDDKGNPTVNFHGQKRGNATHASTTDPEATLARKGNGKEARLAYSLNGVMENRNGLLVDLAVMPANGFAERDAAVMMLEGLKSRNARARWGRTRATTRRTSSRTAGAWE</sequence>
<keyword evidence="8" id="KW-1185">Reference proteome</keyword>
<evidence type="ECO:0000313" key="8">
    <source>
        <dbReference type="Proteomes" id="UP000011131"/>
    </source>
</evidence>
<evidence type="ECO:0000256" key="3">
    <source>
        <dbReference type="ARBA" id="ARBA00023125"/>
    </source>
</evidence>
<dbReference type="HOGENOM" id="CLU_021293_3_2_7"/>
<reference evidence="7 8" key="1">
    <citation type="journal article" date="2013" name="Genome Announc.">
        <title>Complete genome sequence of Myxococcus stipitatus strain DSM 14675, a fruiting myxobacterium.</title>
        <authorList>
            <person name="Huntley S."/>
            <person name="Kneip S."/>
            <person name="Treuner-Lange A."/>
            <person name="Sogaard-Andersen L."/>
        </authorList>
    </citation>
    <scope>NUCLEOTIDE SEQUENCE [LARGE SCALE GENOMIC DNA]</scope>
    <source>
        <strain evidence="8">DSM 14675 / JCM 12634 / Mx s8</strain>
    </source>
</reference>
<dbReference type="GO" id="GO:0003677">
    <property type="term" value="F:DNA binding"/>
    <property type="evidence" value="ECO:0007669"/>
    <property type="project" value="UniProtKB-KW"/>
</dbReference>
<evidence type="ECO:0000259" key="6">
    <source>
        <dbReference type="Pfam" id="PF05598"/>
    </source>
</evidence>
<dbReference type="GO" id="GO:0006310">
    <property type="term" value="P:DNA recombination"/>
    <property type="evidence" value="ECO:0007669"/>
    <property type="project" value="UniProtKB-KW"/>
</dbReference>
<dbReference type="PANTHER" id="PTHR35604:SF2">
    <property type="entry name" value="TRANSPOSASE INSH FOR INSERTION SEQUENCE ELEMENT IS5A-RELATED"/>
    <property type="match status" value="1"/>
</dbReference>